<dbReference type="PROSITE" id="PS50923">
    <property type="entry name" value="SUSHI"/>
    <property type="match status" value="1"/>
</dbReference>
<dbReference type="PANTHER" id="PTHR19325">
    <property type="entry name" value="COMPLEMENT COMPONENT-RELATED SUSHI DOMAIN-CONTAINING"/>
    <property type="match status" value="1"/>
</dbReference>
<dbReference type="AlphaFoldDB" id="A0A851NEL5"/>
<evidence type="ECO:0000256" key="5">
    <source>
        <dbReference type="PROSITE-ProRule" id="PRU00302"/>
    </source>
</evidence>
<dbReference type="CDD" id="cd00033">
    <property type="entry name" value="CCP"/>
    <property type="match status" value="2"/>
</dbReference>
<evidence type="ECO:0000259" key="7">
    <source>
        <dbReference type="PROSITE" id="PS50923"/>
    </source>
</evidence>
<keyword evidence="3" id="KW-1015">Disulfide bond</keyword>
<sequence length="162" mass="17032">TGGCGPPPLMAHSEPSGAEQPSSFPVGSRVTYTCLHGAVRVPGTSDTVQCLPGPRWSELRDPCGLSCATPTRLQFAVLSEADETINFFPIGSTVSYVCRPGYENSSEISPSSTCLDNLTWSEVAELCRRKSCGPPPAPPAGRTLPPRDLLLGARASVLCDQG</sequence>
<accession>A0A851NEL5</accession>
<gene>
    <name evidence="8" type="primary">Cd55_1</name>
    <name evidence="8" type="ORF">PENPIL_R01611</name>
</gene>
<feature type="non-terminal residue" evidence="8">
    <location>
        <position position="162"/>
    </location>
</feature>
<name>A0A851NEL5_9GALL</name>
<dbReference type="EMBL" id="WBMW01001807">
    <property type="protein sequence ID" value="NXC41369.1"/>
    <property type="molecule type" value="Genomic_DNA"/>
</dbReference>
<comment type="caution">
    <text evidence="8">The sequence shown here is derived from an EMBL/GenBank/DDBJ whole genome shotgun (WGS) entry which is preliminary data.</text>
</comment>
<dbReference type="Pfam" id="PF00084">
    <property type="entry name" value="Sushi"/>
    <property type="match status" value="2"/>
</dbReference>
<dbReference type="Proteomes" id="UP000613066">
    <property type="component" value="Unassembled WGS sequence"/>
</dbReference>
<proteinExistence type="predicted"/>
<organism evidence="8 9">
    <name type="scientific">Penelope pileata</name>
    <dbReference type="NCBI Taxonomy" id="1118817"/>
    <lineage>
        <taxon>Eukaryota</taxon>
        <taxon>Metazoa</taxon>
        <taxon>Chordata</taxon>
        <taxon>Craniata</taxon>
        <taxon>Vertebrata</taxon>
        <taxon>Euteleostomi</taxon>
        <taxon>Archelosauria</taxon>
        <taxon>Archosauria</taxon>
        <taxon>Dinosauria</taxon>
        <taxon>Saurischia</taxon>
        <taxon>Theropoda</taxon>
        <taxon>Coelurosauria</taxon>
        <taxon>Aves</taxon>
        <taxon>Neognathae</taxon>
        <taxon>Galloanserae</taxon>
        <taxon>Galliformes</taxon>
        <taxon>Cracidae</taxon>
        <taxon>Penelope</taxon>
    </lineage>
</organism>
<dbReference type="PANTHER" id="PTHR19325:SF560">
    <property type="entry name" value="SUSHI, VON WILLEBRAND FACTOR TYPE A, EGF AND PENTRAXIN DOMAIN-CONTAINING PROTEIN 1"/>
    <property type="match status" value="1"/>
</dbReference>
<feature type="non-terminal residue" evidence="8">
    <location>
        <position position="1"/>
    </location>
</feature>
<evidence type="ECO:0000256" key="3">
    <source>
        <dbReference type="ARBA" id="ARBA00023157"/>
    </source>
</evidence>
<dbReference type="SUPFAM" id="SSF57535">
    <property type="entry name" value="Complement control module/SCR domain"/>
    <property type="match status" value="2"/>
</dbReference>
<evidence type="ECO:0000313" key="8">
    <source>
        <dbReference type="EMBL" id="NXC41369.1"/>
    </source>
</evidence>
<evidence type="ECO:0000256" key="1">
    <source>
        <dbReference type="ARBA" id="ARBA00022659"/>
    </source>
</evidence>
<dbReference type="OrthoDB" id="406096at2759"/>
<comment type="caution">
    <text evidence="5">Lacks conserved residue(s) required for the propagation of feature annotation.</text>
</comment>
<evidence type="ECO:0000313" key="9">
    <source>
        <dbReference type="Proteomes" id="UP000613066"/>
    </source>
</evidence>
<feature type="region of interest" description="Disordered" evidence="6">
    <location>
        <begin position="1"/>
        <end position="24"/>
    </location>
</feature>
<keyword evidence="9" id="KW-1185">Reference proteome</keyword>
<keyword evidence="4" id="KW-0325">Glycoprotein</keyword>
<dbReference type="InterPro" id="IPR035976">
    <property type="entry name" value="Sushi/SCR/CCP_sf"/>
</dbReference>
<dbReference type="InterPro" id="IPR000436">
    <property type="entry name" value="Sushi_SCR_CCP_dom"/>
</dbReference>
<dbReference type="SMART" id="SM00032">
    <property type="entry name" value="CCP"/>
    <property type="match status" value="2"/>
</dbReference>
<protein>
    <submittedName>
        <fullName evidence="8">DAF factor</fullName>
    </submittedName>
</protein>
<reference evidence="8" key="1">
    <citation type="submission" date="2019-09" db="EMBL/GenBank/DDBJ databases">
        <title>Bird 10,000 Genomes (B10K) Project - Family phase.</title>
        <authorList>
            <person name="Zhang G."/>
        </authorList>
    </citation>
    <scope>NUCLEOTIDE SEQUENCE</scope>
    <source>
        <strain evidence="8">B10K-DU-001-08</strain>
        <tissue evidence="8">Muscle</tissue>
    </source>
</reference>
<keyword evidence="2" id="KW-0677">Repeat</keyword>
<evidence type="ECO:0000256" key="2">
    <source>
        <dbReference type="ARBA" id="ARBA00022737"/>
    </source>
</evidence>
<feature type="domain" description="Sushi" evidence="7">
    <location>
        <begin position="65"/>
        <end position="129"/>
    </location>
</feature>
<keyword evidence="1 5" id="KW-0768">Sushi</keyword>
<dbReference type="Gene3D" id="2.10.70.10">
    <property type="entry name" value="Complement Module, domain 1"/>
    <property type="match status" value="2"/>
</dbReference>
<dbReference type="InterPro" id="IPR050350">
    <property type="entry name" value="Compl-Cell_Adhes-Reg"/>
</dbReference>
<evidence type="ECO:0000256" key="4">
    <source>
        <dbReference type="ARBA" id="ARBA00023180"/>
    </source>
</evidence>
<evidence type="ECO:0000256" key="6">
    <source>
        <dbReference type="SAM" id="MobiDB-lite"/>
    </source>
</evidence>